<dbReference type="EMBL" id="VSRR010045911">
    <property type="protein sequence ID" value="MPC77458.1"/>
    <property type="molecule type" value="Genomic_DNA"/>
</dbReference>
<dbReference type="Proteomes" id="UP000324222">
    <property type="component" value="Unassembled WGS sequence"/>
</dbReference>
<comment type="caution">
    <text evidence="2">The sequence shown here is derived from an EMBL/GenBank/DDBJ whole genome shotgun (WGS) entry which is preliminary data.</text>
</comment>
<name>A0A5B7I994_PORTR</name>
<evidence type="ECO:0000313" key="2">
    <source>
        <dbReference type="EMBL" id="MPC77458.1"/>
    </source>
</evidence>
<gene>
    <name evidence="2" type="ORF">E2C01_071912</name>
</gene>
<evidence type="ECO:0000313" key="3">
    <source>
        <dbReference type="Proteomes" id="UP000324222"/>
    </source>
</evidence>
<keyword evidence="3" id="KW-1185">Reference proteome</keyword>
<reference evidence="2 3" key="1">
    <citation type="submission" date="2019-05" db="EMBL/GenBank/DDBJ databases">
        <title>Another draft genome of Portunus trituberculatus and its Hox gene families provides insights of decapod evolution.</title>
        <authorList>
            <person name="Jeong J.-H."/>
            <person name="Song I."/>
            <person name="Kim S."/>
            <person name="Choi T."/>
            <person name="Kim D."/>
            <person name="Ryu S."/>
            <person name="Kim W."/>
        </authorList>
    </citation>
    <scope>NUCLEOTIDE SEQUENCE [LARGE SCALE GENOMIC DNA]</scope>
    <source>
        <tissue evidence="2">Muscle</tissue>
    </source>
</reference>
<sequence length="64" mass="7282">MNEFQWPGQAAGAAETVPPSSPGGRGGQSFISSTRVRLQPRRTITQRLHRWEQKHLYREGFAFL</sequence>
<feature type="region of interest" description="Disordered" evidence="1">
    <location>
        <begin position="1"/>
        <end position="34"/>
    </location>
</feature>
<evidence type="ECO:0000256" key="1">
    <source>
        <dbReference type="SAM" id="MobiDB-lite"/>
    </source>
</evidence>
<dbReference type="AlphaFoldDB" id="A0A5B7I994"/>
<protein>
    <submittedName>
        <fullName evidence="2">Uncharacterized protein</fullName>
    </submittedName>
</protein>
<proteinExistence type="predicted"/>
<organism evidence="2 3">
    <name type="scientific">Portunus trituberculatus</name>
    <name type="common">Swimming crab</name>
    <name type="synonym">Neptunus trituberculatus</name>
    <dbReference type="NCBI Taxonomy" id="210409"/>
    <lineage>
        <taxon>Eukaryota</taxon>
        <taxon>Metazoa</taxon>
        <taxon>Ecdysozoa</taxon>
        <taxon>Arthropoda</taxon>
        <taxon>Crustacea</taxon>
        <taxon>Multicrustacea</taxon>
        <taxon>Malacostraca</taxon>
        <taxon>Eumalacostraca</taxon>
        <taxon>Eucarida</taxon>
        <taxon>Decapoda</taxon>
        <taxon>Pleocyemata</taxon>
        <taxon>Brachyura</taxon>
        <taxon>Eubrachyura</taxon>
        <taxon>Portunoidea</taxon>
        <taxon>Portunidae</taxon>
        <taxon>Portuninae</taxon>
        <taxon>Portunus</taxon>
    </lineage>
</organism>
<accession>A0A5B7I994</accession>